<dbReference type="RefSeq" id="WP_116884558.1">
    <property type="nucleotide sequence ID" value="NZ_CABMMC010000007.1"/>
</dbReference>
<evidence type="ECO:0000313" key="8">
    <source>
        <dbReference type="EMBL" id="PVY39790.1"/>
    </source>
</evidence>
<gene>
    <name evidence="8" type="ORF">C8D82_11931</name>
</gene>
<evidence type="ECO:0000256" key="5">
    <source>
        <dbReference type="ARBA" id="ARBA00023136"/>
    </source>
</evidence>
<comment type="caution">
    <text evidence="8">The sequence shown here is derived from an EMBL/GenBank/DDBJ whole genome shotgun (WGS) entry which is preliminary data.</text>
</comment>
<proteinExistence type="predicted"/>
<evidence type="ECO:0000256" key="2">
    <source>
        <dbReference type="ARBA" id="ARBA00022475"/>
    </source>
</evidence>
<feature type="domain" description="TraD/TraG TraM recognition site" evidence="7">
    <location>
        <begin position="314"/>
        <end position="414"/>
    </location>
</feature>
<dbReference type="AlphaFoldDB" id="A0A2U1ATQ9"/>
<protein>
    <submittedName>
        <fullName evidence="8">TraM-binding TraD/TraG-like protein</fullName>
    </submittedName>
</protein>
<dbReference type="InterPro" id="IPR027417">
    <property type="entry name" value="P-loop_NTPase"/>
</dbReference>
<keyword evidence="9" id="KW-1185">Reference proteome</keyword>
<feature type="transmembrane region" description="Helical" evidence="6">
    <location>
        <begin position="623"/>
        <end position="643"/>
    </location>
</feature>
<dbReference type="GO" id="GO:0005886">
    <property type="term" value="C:plasma membrane"/>
    <property type="evidence" value="ECO:0007669"/>
    <property type="project" value="UniProtKB-SubCell"/>
</dbReference>
<evidence type="ECO:0000256" key="4">
    <source>
        <dbReference type="ARBA" id="ARBA00022989"/>
    </source>
</evidence>
<evidence type="ECO:0000256" key="6">
    <source>
        <dbReference type="SAM" id="Phobius"/>
    </source>
</evidence>
<organism evidence="8 9">
    <name type="scientific">Victivallis vadensis</name>
    <dbReference type="NCBI Taxonomy" id="172901"/>
    <lineage>
        <taxon>Bacteria</taxon>
        <taxon>Pseudomonadati</taxon>
        <taxon>Lentisphaerota</taxon>
        <taxon>Lentisphaeria</taxon>
        <taxon>Victivallales</taxon>
        <taxon>Victivallaceae</taxon>
        <taxon>Victivallis</taxon>
    </lineage>
</organism>
<evidence type="ECO:0000256" key="1">
    <source>
        <dbReference type="ARBA" id="ARBA00004651"/>
    </source>
</evidence>
<dbReference type="SUPFAM" id="SSF52540">
    <property type="entry name" value="P-loop containing nucleoside triphosphate hydrolases"/>
    <property type="match status" value="1"/>
</dbReference>
<keyword evidence="3 6" id="KW-0812">Transmembrane</keyword>
<evidence type="ECO:0000313" key="9">
    <source>
        <dbReference type="Proteomes" id="UP000245959"/>
    </source>
</evidence>
<dbReference type="CDD" id="cd01127">
    <property type="entry name" value="TrwB_TraG_TraD_VirD4"/>
    <property type="match status" value="1"/>
</dbReference>
<dbReference type="Proteomes" id="UP000245959">
    <property type="component" value="Unassembled WGS sequence"/>
</dbReference>
<accession>A0A2U1ATQ9</accession>
<dbReference type="EMBL" id="QEKH01000019">
    <property type="protein sequence ID" value="PVY39790.1"/>
    <property type="molecule type" value="Genomic_DNA"/>
</dbReference>
<sequence length="653" mass="74104">MAMKKSILDEIILNIEGNPWTVRDACTGCIVFGMTGSGKSSGPLYKIAHKFLTLGYGGVVFCAKPDEADTWKKYAAKAHLDDDPRKPNRTGDLLFLSQLTFNYLDSEAKRAGRGGGQVENLVNLYLEIVNMGKDKRNSGGGNEEYWNNAVKQLLRNSITILQMAQQPINIENIHEIIVSAPSASSETVEERGYCSNLLDVVIPREFCDTPEYQIAHTFFYEEFAYLDERTRSNTISSFSVAADSMQRGELARCFSAEQSTLQLEDLYRKGKILIVDYDVKSWGRIGQYAAGIIKYCFESMIERREDIADDNAPPVFLWADECQFFSLEYDQKFQTTARSSRTLTMYATQNLGNLYDGYGKEKASSLLGNLGTKIFCQNGEFETNEWASKSIGQEIIIRQSKTYGDSKSSSMKGDDNKSLSYSEGYNEQKDYRVDPADFSTLQTGGPRGQCKVGFIFWQSGRILNNGNVFVRSTIEQECRRVCGAKIVRHCPKVPTIGKGEYIGEYRILLPNDYFCFIAFLLSLAFPLTGFFLVLTNRDILIGYFNDVFYCCVSTLCFYMWSVVLDIFCACLNRIPAILKALFSGRPRREQKYLKAVIWQDAVLGYYAICVGMTLWFQYHLFDFKQLGIVLAWWTGLCMFFRFLRSSGKQPIKP</sequence>
<evidence type="ECO:0000259" key="7">
    <source>
        <dbReference type="Pfam" id="PF12696"/>
    </source>
</evidence>
<feature type="transmembrane region" description="Helical" evidence="6">
    <location>
        <begin position="546"/>
        <end position="571"/>
    </location>
</feature>
<dbReference type="Gene3D" id="3.40.50.300">
    <property type="entry name" value="P-loop containing nucleotide triphosphate hydrolases"/>
    <property type="match status" value="1"/>
</dbReference>
<dbReference type="PANTHER" id="PTHR37937">
    <property type="entry name" value="CONJUGATIVE TRANSFER: DNA TRANSPORT"/>
    <property type="match status" value="1"/>
</dbReference>
<feature type="transmembrane region" description="Helical" evidence="6">
    <location>
        <begin position="513"/>
        <end position="534"/>
    </location>
</feature>
<reference evidence="8 9" key="1">
    <citation type="submission" date="2018-04" db="EMBL/GenBank/DDBJ databases">
        <title>Genomic Encyclopedia of Type Strains, Phase IV (KMG-IV): sequencing the most valuable type-strain genomes for metagenomic binning, comparative biology and taxonomic classification.</title>
        <authorList>
            <person name="Goeker M."/>
        </authorList>
    </citation>
    <scope>NUCLEOTIDE SEQUENCE [LARGE SCALE GENOMIC DNA]</scope>
    <source>
        <strain evidence="8 9">DSM 14823</strain>
    </source>
</reference>
<keyword evidence="2" id="KW-1003">Cell membrane</keyword>
<dbReference type="InterPro" id="IPR051539">
    <property type="entry name" value="T4SS-coupling_protein"/>
</dbReference>
<dbReference type="InterPro" id="IPR032689">
    <property type="entry name" value="TraG-D_C"/>
</dbReference>
<evidence type="ECO:0000256" key="3">
    <source>
        <dbReference type="ARBA" id="ARBA00022692"/>
    </source>
</evidence>
<dbReference type="OrthoDB" id="179860at2"/>
<keyword evidence="4 6" id="KW-1133">Transmembrane helix</keyword>
<dbReference type="GeneID" id="78295849"/>
<dbReference type="PANTHER" id="PTHR37937:SF1">
    <property type="entry name" value="CONJUGATIVE TRANSFER: DNA TRANSPORT"/>
    <property type="match status" value="1"/>
</dbReference>
<feature type="transmembrane region" description="Helical" evidence="6">
    <location>
        <begin position="592"/>
        <end position="617"/>
    </location>
</feature>
<comment type="subcellular location">
    <subcellularLocation>
        <location evidence="1">Cell membrane</location>
        <topology evidence="1">Multi-pass membrane protein</topology>
    </subcellularLocation>
</comment>
<dbReference type="Pfam" id="PF12696">
    <property type="entry name" value="TraG-D_C"/>
    <property type="match status" value="1"/>
</dbReference>
<keyword evidence="5 6" id="KW-0472">Membrane</keyword>
<name>A0A2U1ATQ9_9BACT</name>